<evidence type="ECO:0000313" key="14">
    <source>
        <dbReference type="Proteomes" id="UP000437068"/>
    </source>
</evidence>
<dbReference type="EMBL" id="QXGD01000729">
    <property type="protein sequence ID" value="KAE9226918.1"/>
    <property type="molecule type" value="Genomic_DNA"/>
</dbReference>
<comment type="caution">
    <text evidence="7">The sequence shown here is derived from an EMBL/GenBank/DDBJ whole genome shotgun (WGS) entry which is preliminary data.</text>
</comment>
<evidence type="ECO:0000313" key="10">
    <source>
        <dbReference type="EMBL" id="KAE9299967.1"/>
    </source>
</evidence>
<dbReference type="EMBL" id="QXGA01000954">
    <property type="protein sequence ID" value="KAE9134203.1"/>
    <property type="molecule type" value="Genomic_DNA"/>
</dbReference>
<evidence type="ECO:0000313" key="6">
    <source>
        <dbReference type="EMBL" id="KAE9134203.1"/>
    </source>
</evidence>
<dbReference type="EMBL" id="QXGB01000984">
    <property type="protein sequence ID" value="KAE9199616.1"/>
    <property type="molecule type" value="Genomic_DNA"/>
</dbReference>
<dbReference type="Proteomes" id="UP000476176">
    <property type="component" value="Unassembled WGS sequence"/>
</dbReference>
<evidence type="ECO:0000313" key="2">
    <source>
        <dbReference type="EMBL" id="KAE8936173.1"/>
    </source>
</evidence>
<dbReference type="Proteomes" id="UP000488956">
    <property type="component" value="Unassembled WGS sequence"/>
</dbReference>
<dbReference type="Proteomes" id="UP000486351">
    <property type="component" value="Unassembled WGS sequence"/>
</dbReference>
<dbReference type="Proteomes" id="UP000441208">
    <property type="component" value="Unassembled WGS sequence"/>
</dbReference>
<dbReference type="Proteomes" id="UP000429523">
    <property type="component" value="Unassembled WGS sequence"/>
</dbReference>
<organism evidence="7 13">
    <name type="scientific">Phytophthora fragariae</name>
    <dbReference type="NCBI Taxonomy" id="53985"/>
    <lineage>
        <taxon>Eukaryota</taxon>
        <taxon>Sar</taxon>
        <taxon>Stramenopiles</taxon>
        <taxon>Oomycota</taxon>
        <taxon>Peronosporomycetes</taxon>
        <taxon>Peronosporales</taxon>
        <taxon>Peronosporaceae</taxon>
        <taxon>Phytophthora</taxon>
    </lineage>
</organism>
<dbReference type="EMBL" id="QXGE01000975">
    <property type="protein sequence ID" value="KAE9299967.1"/>
    <property type="molecule type" value="Genomic_DNA"/>
</dbReference>
<dbReference type="EMBL" id="QXFX01000997">
    <property type="protein sequence ID" value="KAE9098984.1"/>
    <property type="molecule type" value="Genomic_DNA"/>
</dbReference>
<evidence type="ECO:0000313" key="17">
    <source>
        <dbReference type="Proteomes" id="UP000441208"/>
    </source>
</evidence>
<accession>A0A6A3XCE8</accession>
<reference evidence="12 13" key="1">
    <citation type="submission" date="2018-08" db="EMBL/GenBank/DDBJ databases">
        <title>Genomic investigation of the strawberry pathogen Phytophthora fragariae indicates pathogenicity is determined by transcriptional variation in three key races.</title>
        <authorList>
            <person name="Adams T.M."/>
            <person name="Armitage A.D."/>
            <person name="Sobczyk M.K."/>
            <person name="Bates H.J."/>
            <person name="Dunwell J.M."/>
            <person name="Nellist C.F."/>
            <person name="Harrison R.J."/>
        </authorList>
    </citation>
    <scope>NUCLEOTIDE SEQUENCE [LARGE SCALE GENOMIC DNA]</scope>
    <source>
        <strain evidence="10 14">A4</strain>
        <strain evidence="9 15">BC-1</strain>
        <strain evidence="8 19">BC-23</strain>
        <strain evidence="7 13">NOV-27</strain>
        <strain evidence="6 16">NOV-5</strain>
        <strain evidence="5 17">NOV-71</strain>
        <strain evidence="11 20">NOV-77</strain>
        <strain evidence="2 12">NOV-9</strain>
        <strain evidence="4 21">ONT-3</strain>
        <strain evidence="3 18">SCRP245</strain>
    </source>
</reference>
<evidence type="ECO:0000313" key="15">
    <source>
        <dbReference type="Proteomes" id="UP000440367"/>
    </source>
</evidence>
<evidence type="ECO:0000256" key="1">
    <source>
        <dbReference type="SAM" id="SignalP"/>
    </source>
</evidence>
<dbReference type="Proteomes" id="UP000460718">
    <property type="component" value="Unassembled WGS sequence"/>
</dbReference>
<dbReference type="AlphaFoldDB" id="A0A6A3XCE8"/>
<evidence type="ECO:0000313" key="12">
    <source>
        <dbReference type="Proteomes" id="UP000429523"/>
    </source>
</evidence>
<feature type="chain" id="PRO_5036380834" evidence="1">
    <location>
        <begin position="27"/>
        <end position="61"/>
    </location>
</feature>
<gene>
    <name evidence="10" type="ORF">PF001_g15188</name>
    <name evidence="9" type="ORF">PF002_g13963</name>
    <name evidence="8" type="ORF">PF004_g13723</name>
    <name evidence="7" type="ORF">PF005_g15662</name>
    <name evidence="6" type="ORF">PF006_g14870</name>
    <name evidence="5" type="ORF">PF007_g15950</name>
    <name evidence="11" type="ORF">PF008_g4418</name>
    <name evidence="2" type="ORF">PF009_g13895</name>
    <name evidence="4" type="ORF">PF010_g15356</name>
    <name evidence="3" type="ORF">PF011_g14896</name>
</gene>
<dbReference type="Proteomes" id="UP000433483">
    <property type="component" value="Unassembled WGS sequence"/>
</dbReference>
<dbReference type="OrthoDB" id="10569622at2759"/>
<evidence type="ECO:0000313" key="11">
    <source>
        <dbReference type="EMBL" id="KAE9354686.1"/>
    </source>
</evidence>
<dbReference type="Proteomes" id="UP000440367">
    <property type="component" value="Unassembled WGS sequence"/>
</dbReference>
<protein>
    <submittedName>
        <fullName evidence="7">Uncharacterized protein</fullName>
    </submittedName>
</protein>
<evidence type="ECO:0000313" key="16">
    <source>
        <dbReference type="Proteomes" id="UP000440732"/>
    </source>
</evidence>
<keyword evidence="1" id="KW-0732">Signal</keyword>
<evidence type="ECO:0000313" key="3">
    <source>
        <dbReference type="EMBL" id="KAE8998804.1"/>
    </source>
</evidence>
<proteinExistence type="predicted"/>
<evidence type="ECO:0000313" key="20">
    <source>
        <dbReference type="Proteomes" id="UP000486351"/>
    </source>
</evidence>
<evidence type="ECO:0000313" key="4">
    <source>
        <dbReference type="EMBL" id="KAE9098984.1"/>
    </source>
</evidence>
<evidence type="ECO:0000313" key="19">
    <source>
        <dbReference type="Proteomes" id="UP000476176"/>
    </source>
</evidence>
<feature type="signal peptide" evidence="1">
    <location>
        <begin position="1"/>
        <end position="26"/>
    </location>
</feature>
<dbReference type="EMBL" id="QXFY01000150">
    <property type="protein sequence ID" value="KAE9354686.1"/>
    <property type="molecule type" value="Genomic_DNA"/>
</dbReference>
<evidence type="ECO:0000313" key="13">
    <source>
        <dbReference type="Proteomes" id="UP000433483"/>
    </source>
</evidence>
<evidence type="ECO:0000313" key="18">
    <source>
        <dbReference type="Proteomes" id="UP000460718"/>
    </source>
</evidence>
<evidence type="ECO:0000313" key="7">
    <source>
        <dbReference type="EMBL" id="KAE9199616.1"/>
    </source>
</evidence>
<dbReference type="Proteomes" id="UP000440732">
    <property type="component" value="Unassembled WGS sequence"/>
</dbReference>
<sequence>MVFVVHGRASGLFVPVLYILSTPCTGNTYCDIIHFDLQVTDQQVSSVEDMCDQSCGNKMID</sequence>
<evidence type="ECO:0000313" key="8">
    <source>
        <dbReference type="EMBL" id="KAE9219003.1"/>
    </source>
</evidence>
<keyword evidence="13" id="KW-1185">Reference proteome</keyword>
<dbReference type="EMBL" id="QXGC01000847">
    <property type="protein sequence ID" value="KAE9219003.1"/>
    <property type="molecule type" value="Genomic_DNA"/>
</dbReference>
<dbReference type="EMBL" id="QXFW01000983">
    <property type="protein sequence ID" value="KAE8998804.1"/>
    <property type="molecule type" value="Genomic_DNA"/>
</dbReference>
<dbReference type="EMBL" id="QXFZ01001004">
    <property type="protein sequence ID" value="KAE9099227.1"/>
    <property type="molecule type" value="Genomic_DNA"/>
</dbReference>
<evidence type="ECO:0000313" key="21">
    <source>
        <dbReference type="Proteomes" id="UP000488956"/>
    </source>
</evidence>
<name>A0A6A3XCE8_9STRA</name>
<evidence type="ECO:0000313" key="5">
    <source>
        <dbReference type="EMBL" id="KAE9099227.1"/>
    </source>
</evidence>
<evidence type="ECO:0000313" key="9">
    <source>
        <dbReference type="EMBL" id="KAE9226918.1"/>
    </source>
</evidence>
<dbReference type="Proteomes" id="UP000437068">
    <property type="component" value="Unassembled WGS sequence"/>
</dbReference>
<dbReference type="EMBL" id="QXGF01000742">
    <property type="protein sequence ID" value="KAE8936173.1"/>
    <property type="molecule type" value="Genomic_DNA"/>
</dbReference>